<gene>
    <name evidence="1" type="ORF">PsAD2_00305</name>
</gene>
<name>A0A161VCG7_9HYPH</name>
<proteinExistence type="predicted"/>
<accession>A0A161VCG7</accession>
<reference evidence="1 2" key="1">
    <citation type="journal article" date="2016" name="Front. Microbiol.">
        <title>Comparative Genomic Analysis Reveals a Diverse Repertoire of Genes Involved in Prokaryote-Eukaryote Interactions within the Pseudovibrio Genus.</title>
        <authorList>
            <person name="Romano S."/>
            <person name="Fernandez-Guerra A."/>
            <person name="Reen F.J."/>
            <person name="Glockner F.O."/>
            <person name="Crowley S.P."/>
            <person name="O'Sullivan O."/>
            <person name="Cotter P.D."/>
            <person name="Adams C."/>
            <person name="Dobson A.D."/>
            <person name="O'Gara F."/>
        </authorList>
    </citation>
    <scope>NUCLEOTIDE SEQUENCE [LARGE SCALE GENOMIC DNA]</scope>
    <source>
        <strain evidence="1 2">Ad2</strain>
    </source>
</reference>
<organism evidence="1 2">
    <name type="scientific">Pseudovibrio axinellae</name>
    <dbReference type="NCBI Taxonomy" id="989403"/>
    <lineage>
        <taxon>Bacteria</taxon>
        <taxon>Pseudomonadati</taxon>
        <taxon>Pseudomonadota</taxon>
        <taxon>Alphaproteobacteria</taxon>
        <taxon>Hyphomicrobiales</taxon>
        <taxon>Stappiaceae</taxon>
        <taxon>Pseudovibrio</taxon>
    </lineage>
</organism>
<dbReference type="EMBL" id="LMCB01000002">
    <property type="protein sequence ID" value="KZL21876.1"/>
    <property type="molecule type" value="Genomic_DNA"/>
</dbReference>
<comment type="caution">
    <text evidence="1">The sequence shown here is derived from an EMBL/GenBank/DDBJ whole genome shotgun (WGS) entry which is preliminary data.</text>
</comment>
<dbReference type="AlphaFoldDB" id="A0A161VCG7"/>
<evidence type="ECO:0000313" key="2">
    <source>
        <dbReference type="Proteomes" id="UP000076577"/>
    </source>
</evidence>
<keyword evidence="2" id="KW-1185">Reference proteome</keyword>
<dbReference type="STRING" id="989403.SAMN05421798_104303"/>
<protein>
    <submittedName>
        <fullName evidence="1">Uncharacterized protein</fullName>
    </submittedName>
</protein>
<dbReference type="Proteomes" id="UP000076577">
    <property type="component" value="Unassembled WGS sequence"/>
</dbReference>
<dbReference type="PATRIC" id="fig|989403.3.peg.324"/>
<evidence type="ECO:0000313" key="1">
    <source>
        <dbReference type="EMBL" id="KZL21876.1"/>
    </source>
</evidence>
<sequence length="36" mass="3823">MFSTEIYQFLSGVAEGFVLALASVSNSLVSRLVTSV</sequence>